<dbReference type="Proteomes" id="UP000248597">
    <property type="component" value="Unassembled WGS sequence"/>
</dbReference>
<dbReference type="GO" id="GO:0016020">
    <property type="term" value="C:membrane"/>
    <property type="evidence" value="ECO:0007669"/>
    <property type="project" value="InterPro"/>
</dbReference>
<dbReference type="AlphaFoldDB" id="A0A2W5KWR7"/>
<dbReference type="PRINTS" id="PR01805">
    <property type="entry name" value="VACJLIPOPROT"/>
</dbReference>
<feature type="compositionally biased region" description="Pro residues" evidence="3">
    <location>
        <begin position="322"/>
        <end position="340"/>
    </location>
</feature>
<accession>A0A2W5KWR7</accession>
<feature type="compositionally biased region" description="Polar residues" evidence="3">
    <location>
        <begin position="341"/>
        <end position="350"/>
    </location>
</feature>
<evidence type="ECO:0000256" key="2">
    <source>
        <dbReference type="ARBA" id="ARBA00022729"/>
    </source>
</evidence>
<protein>
    <recommendedName>
        <fullName evidence="6">VacJ family lipoprotein</fullName>
    </recommendedName>
</protein>
<evidence type="ECO:0000313" key="4">
    <source>
        <dbReference type="EMBL" id="PZQ21462.1"/>
    </source>
</evidence>
<dbReference type="PANTHER" id="PTHR30035:SF3">
    <property type="entry name" value="INTERMEMBRANE PHOSPHOLIPID TRANSPORT SYSTEM LIPOPROTEIN MLAA"/>
    <property type="match status" value="1"/>
</dbReference>
<comment type="caution">
    <text evidence="4">The sequence shown here is derived from an EMBL/GenBank/DDBJ whole genome shotgun (WGS) entry which is preliminary data.</text>
</comment>
<sequence>MNILLPAVSILLAGAQPAVPNEVTIDPVRIVEVQQTAQPVVADPSLPIMPDATDATVAAPQVAAPGDAGQADPQTTVDPDEIVVTGRGEAPPEDPLQSVNIQSYRVVQSVDRAVVGPIARGYRGIVPEPVRDGLGNALRNLSEPVNFLNYLLQFKFGKAAETLGRFAINSTVGVAGLFDVAKRHPVNLPYRDNGFANTLGFYGVKPGAYFYLPLVGPTTVRDMFGNTVDLLVLPTAVGSPFNRPEYAIPTTTIDQLNQRVARDGEITRLREESDDPYVETRTLYLEMRQREIDALRGRPAPVVIDTGSMPDVPAVDEGDNVPSPPAPDDAPDQANPPSPPGMTTATPPGL</sequence>
<keyword evidence="2" id="KW-0732">Signal</keyword>
<organism evidence="4 5">
    <name type="scientific">Sphingopyxis macrogoltabida</name>
    <name type="common">Sphingomonas macrogoltabidus</name>
    <dbReference type="NCBI Taxonomy" id="33050"/>
    <lineage>
        <taxon>Bacteria</taxon>
        <taxon>Pseudomonadati</taxon>
        <taxon>Pseudomonadota</taxon>
        <taxon>Alphaproteobacteria</taxon>
        <taxon>Sphingomonadales</taxon>
        <taxon>Sphingomonadaceae</taxon>
        <taxon>Sphingopyxis</taxon>
    </lineage>
</organism>
<feature type="region of interest" description="Disordered" evidence="3">
    <location>
        <begin position="301"/>
        <end position="350"/>
    </location>
</feature>
<evidence type="ECO:0008006" key="6">
    <source>
        <dbReference type="Google" id="ProtNLM"/>
    </source>
</evidence>
<dbReference type="EMBL" id="QFPJ01000029">
    <property type="protein sequence ID" value="PZQ21462.1"/>
    <property type="molecule type" value="Genomic_DNA"/>
</dbReference>
<evidence type="ECO:0000313" key="5">
    <source>
        <dbReference type="Proteomes" id="UP000248597"/>
    </source>
</evidence>
<dbReference type="Pfam" id="PF04333">
    <property type="entry name" value="MlaA"/>
    <property type="match status" value="1"/>
</dbReference>
<proteinExistence type="inferred from homology"/>
<dbReference type="GO" id="GO:0120010">
    <property type="term" value="P:intermembrane phospholipid transfer"/>
    <property type="evidence" value="ECO:0007669"/>
    <property type="project" value="TreeGrafter"/>
</dbReference>
<name>A0A2W5KWR7_SPHMC</name>
<evidence type="ECO:0000256" key="1">
    <source>
        <dbReference type="ARBA" id="ARBA00010634"/>
    </source>
</evidence>
<reference evidence="4 5" key="1">
    <citation type="submission" date="2017-08" db="EMBL/GenBank/DDBJ databases">
        <title>Infants hospitalized years apart are colonized by the same room-sourced microbial strains.</title>
        <authorList>
            <person name="Brooks B."/>
            <person name="Olm M.R."/>
            <person name="Firek B.A."/>
            <person name="Baker R."/>
            <person name="Thomas B.C."/>
            <person name="Morowitz M.J."/>
            <person name="Banfield J.F."/>
        </authorList>
    </citation>
    <scope>NUCLEOTIDE SEQUENCE [LARGE SCALE GENOMIC DNA]</scope>
    <source>
        <strain evidence="4">S2_005_003_R2_47</strain>
    </source>
</reference>
<comment type="similarity">
    <text evidence="1">Belongs to the MlaA family.</text>
</comment>
<dbReference type="PANTHER" id="PTHR30035">
    <property type="entry name" value="LIPOPROTEIN VACJ-RELATED"/>
    <property type="match status" value="1"/>
</dbReference>
<dbReference type="InterPro" id="IPR007428">
    <property type="entry name" value="MlaA"/>
</dbReference>
<evidence type="ECO:0000256" key="3">
    <source>
        <dbReference type="SAM" id="MobiDB-lite"/>
    </source>
</evidence>
<gene>
    <name evidence="4" type="ORF">DI569_11930</name>
</gene>